<evidence type="ECO:0000313" key="2">
    <source>
        <dbReference type="Proteomes" id="UP000050525"/>
    </source>
</evidence>
<keyword evidence="2" id="KW-1185">Reference proteome</keyword>
<comment type="caution">
    <text evidence="1">The sequence shown here is derived from an EMBL/GenBank/DDBJ whole genome shotgun (WGS) entry which is preliminary data.</text>
</comment>
<reference evidence="1 2" key="1">
    <citation type="journal article" date="2012" name="Genome Biol.">
        <title>Sequencing three crocodilian genomes to illuminate the evolution of archosaurs and amniotes.</title>
        <authorList>
            <person name="St John J.A."/>
            <person name="Braun E.L."/>
            <person name="Isberg S.R."/>
            <person name="Miles L.G."/>
            <person name="Chong A.Y."/>
            <person name="Gongora J."/>
            <person name="Dalzell P."/>
            <person name="Moran C."/>
            <person name="Bed'hom B."/>
            <person name="Abzhanov A."/>
            <person name="Burgess S.C."/>
            <person name="Cooksey A.M."/>
            <person name="Castoe T.A."/>
            <person name="Crawford N.G."/>
            <person name="Densmore L.D."/>
            <person name="Drew J.C."/>
            <person name="Edwards S.V."/>
            <person name="Faircloth B.C."/>
            <person name="Fujita M.K."/>
            <person name="Greenwold M.J."/>
            <person name="Hoffmann F.G."/>
            <person name="Howard J.M."/>
            <person name="Iguchi T."/>
            <person name="Janes D.E."/>
            <person name="Khan S.Y."/>
            <person name="Kohno S."/>
            <person name="de Koning A.J."/>
            <person name="Lance S.L."/>
            <person name="McCarthy F.M."/>
            <person name="McCormack J.E."/>
            <person name="Merchant M.E."/>
            <person name="Peterson D.G."/>
            <person name="Pollock D.D."/>
            <person name="Pourmand N."/>
            <person name="Raney B.J."/>
            <person name="Roessler K.A."/>
            <person name="Sanford J.R."/>
            <person name="Sawyer R.H."/>
            <person name="Schmidt C.J."/>
            <person name="Triplett E.W."/>
            <person name="Tuberville T.D."/>
            <person name="Venegas-Anaya M."/>
            <person name="Howard J.T."/>
            <person name="Jarvis E.D."/>
            <person name="Guillette L.J.Jr."/>
            <person name="Glenn T.C."/>
            <person name="Green R.E."/>
            <person name="Ray D.A."/>
        </authorList>
    </citation>
    <scope>NUCLEOTIDE SEQUENCE [LARGE SCALE GENOMIC DNA]</scope>
    <source>
        <strain evidence="1">KSC_2009_1</strain>
    </source>
</reference>
<protein>
    <submittedName>
        <fullName evidence="1">Uncharacterized protein</fullName>
    </submittedName>
</protein>
<dbReference type="EMBL" id="AKHW03001485">
    <property type="protein sequence ID" value="KYO42088.1"/>
    <property type="molecule type" value="Genomic_DNA"/>
</dbReference>
<accession>A0A151NZ68</accession>
<evidence type="ECO:0000313" key="1">
    <source>
        <dbReference type="EMBL" id="KYO42088.1"/>
    </source>
</evidence>
<organism evidence="1 2">
    <name type="scientific">Alligator mississippiensis</name>
    <name type="common">American alligator</name>
    <dbReference type="NCBI Taxonomy" id="8496"/>
    <lineage>
        <taxon>Eukaryota</taxon>
        <taxon>Metazoa</taxon>
        <taxon>Chordata</taxon>
        <taxon>Craniata</taxon>
        <taxon>Vertebrata</taxon>
        <taxon>Euteleostomi</taxon>
        <taxon>Archelosauria</taxon>
        <taxon>Archosauria</taxon>
        <taxon>Crocodylia</taxon>
        <taxon>Alligatoridae</taxon>
        <taxon>Alligatorinae</taxon>
        <taxon>Alligator</taxon>
    </lineage>
</organism>
<proteinExistence type="predicted"/>
<name>A0A151NZ68_ALLMI</name>
<dbReference type="AlphaFoldDB" id="A0A151NZ68"/>
<dbReference type="Proteomes" id="UP000050525">
    <property type="component" value="Unassembled WGS sequence"/>
</dbReference>
<gene>
    <name evidence="1" type="ORF">Y1Q_0002731</name>
</gene>
<sequence length="108" mass="12480">MLVKLYGQVLSWQHKLLICCHGFGQNKSFYYFLGIEQTGRYSSLSDNHGSRGLDNLKTQPNNYIIQATECKKPMIWGNLCLPRLNHQRKTAFSHHLCGTYLDKDKQCS</sequence>